<dbReference type="Pfam" id="PF00067">
    <property type="entry name" value="p450"/>
    <property type="match status" value="2"/>
</dbReference>
<organism evidence="3 4">
    <name type="scientific">Allokutzneria multivorans</name>
    <dbReference type="NCBI Taxonomy" id="1142134"/>
    <lineage>
        <taxon>Bacteria</taxon>
        <taxon>Bacillati</taxon>
        <taxon>Actinomycetota</taxon>
        <taxon>Actinomycetes</taxon>
        <taxon>Pseudonocardiales</taxon>
        <taxon>Pseudonocardiaceae</taxon>
        <taxon>Allokutzneria</taxon>
    </lineage>
</organism>
<dbReference type="PANTHER" id="PTHR46696:SF1">
    <property type="entry name" value="CYTOCHROME P450 YJIB-RELATED"/>
    <property type="match status" value="1"/>
</dbReference>
<dbReference type="SUPFAM" id="SSF48264">
    <property type="entry name" value="Cytochrome P450"/>
    <property type="match status" value="1"/>
</dbReference>
<dbReference type="InterPro" id="IPR002397">
    <property type="entry name" value="Cyt_P450_B"/>
</dbReference>
<dbReference type="PROSITE" id="PS00086">
    <property type="entry name" value="CYTOCHROME_P450"/>
    <property type="match status" value="1"/>
</dbReference>
<keyword evidence="2" id="KW-0408">Iron</keyword>
<evidence type="ECO:0000256" key="2">
    <source>
        <dbReference type="RuleBase" id="RU000461"/>
    </source>
</evidence>
<dbReference type="EMBL" id="BAABAL010000018">
    <property type="protein sequence ID" value="GAA4018987.1"/>
    <property type="molecule type" value="Genomic_DNA"/>
</dbReference>
<dbReference type="Proteomes" id="UP001501747">
    <property type="component" value="Unassembled WGS sequence"/>
</dbReference>
<keyword evidence="2" id="KW-0503">Monooxygenase</keyword>
<keyword evidence="4" id="KW-1185">Reference proteome</keyword>
<proteinExistence type="inferred from homology"/>
<dbReference type="CDD" id="cd11031">
    <property type="entry name" value="Cyp158A-like"/>
    <property type="match status" value="1"/>
</dbReference>
<reference evidence="4" key="1">
    <citation type="journal article" date="2019" name="Int. J. Syst. Evol. Microbiol.">
        <title>The Global Catalogue of Microorganisms (GCM) 10K type strain sequencing project: providing services to taxonomists for standard genome sequencing and annotation.</title>
        <authorList>
            <consortium name="The Broad Institute Genomics Platform"/>
            <consortium name="The Broad Institute Genome Sequencing Center for Infectious Disease"/>
            <person name="Wu L."/>
            <person name="Ma J."/>
        </authorList>
    </citation>
    <scope>NUCLEOTIDE SEQUENCE [LARGE SCALE GENOMIC DNA]</scope>
    <source>
        <strain evidence="4">JCM 17342</strain>
    </source>
</reference>
<keyword evidence="2" id="KW-0560">Oxidoreductase</keyword>
<dbReference type="PANTHER" id="PTHR46696">
    <property type="entry name" value="P450, PUTATIVE (EUROFUNG)-RELATED"/>
    <property type="match status" value="1"/>
</dbReference>
<keyword evidence="2" id="KW-0479">Metal-binding</keyword>
<protein>
    <submittedName>
        <fullName evidence="3">Cytochrome P450</fullName>
    </submittedName>
</protein>
<dbReference type="InterPro" id="IPR001128">
    <property type="entry name" value="Cyt_P450"/>
</dbReference>
<comment type="caution">
    <text evidence="3">The sequence shown here is derived from an EMBL/GenBank/DDBJ whole genome shotgun (WGS) entry which is preliminary data.</text>
</comment>
<evidence type="ECO:0000256" key="1">
    <source>
        <dbReference type="ARBA" id="ARBA00010617"/>
    </source>
</evidence>
<gene>
    <name evidence="3" type="ORF">GCM10022247_48250</name>
</gene>
<accession>A0ABP7T0N5</accession>
<keyword evidence="2" id="KW-0349">Heme</keyword>
<evidence type="ECO:0000313" key="4">
    <source>
        <dbReference type="Proteomes" id="UP001501747"/>
    </source>
</evidence>
<dbReference type="InterPro" id="IPR017972">
    <property type="entry name" value="Cyt_P450_CS"/>
</dbReference>
<dbReference type="RefSeq" id="WP_344878732.1">
    <property type="nucleotide sequence ID" value="NZ_BAABAL010000018.1"/>
</dbReference>
<dbReference type="PRINTS" id="PR00359">
    <property type="entry name" value="BP450"/>
</dbReference>
<name>A0ABP7T0N5_9PSEU</name>
<dbReference type="InterPro" id="IPR036396">
    <property type="entry name" value="Cyt_P450_sf"/>
</dbReference>
<dbReference type="Gene3D" id="1.10.630.10">
    <property type="entry name" value="Cytochrome P450"/>
    <property type="match status" value="1"/>
</dbReference>
<evidence type="ECO:0000313" key="3">
    <source>
        <dbReference type="EMBL" id="GAA4018987.1"/>
    </source>
</evidence>
<comment type="similarity">
    <text evidence="1 2">Belongs to the cytochrome P450 family.</text>
</comment>
<sequence length="389" mass="41658">MTRRLPFTQPDPTAPPPAYAELRASCPVARVTTPDGAPAWLITSYHAAGTVLGDSRFGMAPAGADSTGNDTLFQDGPTHTRLRRLVTKAFTPGSIEALRPFIERHCAELVKAMRANGTAADLVDDFAAPLSMAVISEMFGVTLADRERFSELAEIVSTADLHSGDEHALAVARKAWQELGLYSARLISAKRETPGTDVLSGLIAIRDDEDGRLSDAELIGMVSTLVLAGYQTARNAICVATIDLLDEGRLHEVLTDESGAVLDEVLRRLGGTVGNPLARWAHEDIEVAGTRIAKGEQVLVRLDAANRDPARFAEPDEFRADRTALPHMSFGRGAHHCLGASLAKVEVGVALRTLAAELPGLRLTLPITEIPWTAATAIDRGPESVPVTW</sequence>